<dbReference type="AlphaFoldDB" id="A0A9X4ISS0"/>
<dbReference type="Proteomes" id="UP001140979">
    <property type="component" value="Unassembled WGS sequence"/>
</dbReference>
<dbReference type="EMBL" id="JAKNBA010000006">
    <property type="protein sequence ID" value="MDE1241634.1"/>
    <property type="molecule type" value="Genomic_DNA"/>
</dbReference>
<protein>
    <submittedName>
        <fullName evidence="1">Uncharacterized protein</fullName>
    </submittedName>
</protein>
<evidence type="ECO:0000313" key="2">
    <source>
        <dbReference type="Proteomes" id="UP001140979"/>
    </source>
</evidence>
<accession>A0A9X4ISS0</accession>
<dbReference type="RefSeq" id="WP_171981207.1">
    <property type="nucleotide sequence ID" value="NZ_JAKNBA010000006.1"/>
</dbReference>
<name>A0A9X4ISS0_9VIBR</name>
<comment type="caution">
    <text evidence="1">The sequence shown here is derived from an EMBL/GenBank/DDBJ whole genome shotgun (WGS) entry which is preliminary data.</text>
</comment>
<proteinExistence type="predicted"/>
<evidence type="ECO:0000313" key="1">
    <source>
        <dbReference type="EMBL" id="MDE1241634.1"/>
    </source>
</evidence>
<reference evidence="1" key="1">
    <citation type="submission" date="2022-02" db="EMBL/GenBank/DDBJ databases">
        <title>Emergence and expansion in Europe of a Vibrio aestuarianus clonal complex pathogenic for oysters.</title>
        <authorList>
            <person name="Mesnil A."/>
            <person name="Travers M.-A."/>
        </authorList>
    </citation>
    <scope>NUCLEOTIDE SEQUENCE</scope>
    <source>
        <strain evidence="1">19_064_11T1</strain>
    </source>
</reference>
<gene>
    <name evidence="1" type="ORF">L9W94_05620</name>
</gene>
<organism evidence="1 2">
    <name type="scientific">Vibrio aestuarianus</name>
    <dbReference type="NCBI Taxonomy" id="28171"/>
    <lineage>
        <taxon>Bacteria</taxon>
        <taxon>Pseudomonadati</taxon>
        <taxon>Pseudomonadota</taxon>
        <taxon>Gammaproteobacteria</taxon>
        <taxon>Vibrionales</taxon>
        <taxon>Vibrionaceae</taxon>
        <taxon>Vibrio</taxon>
    </lineage>
</organism>
<sequence length="207" mass="22655">MVNWKNSLYLILFFSLWGCGPEPYMVDVGLTNGSTTGRHIVPRMTITTVSEGKVNFAMGSVGGYPGAHSSGGRMDAPAYVEGEWAKGNPTPSSGLVSYHRISAAIPKDAEAKMKVMDNYYKNFKRNYGSMQVIVDGPRVRVFYTKGCSITLNDCTPKKNGDPNGWVVKDPKGTRDIVVLFDGVGESSTTPFPDTHFSELESRKKANQ</sequence>